<gene>
    <name evidence="10" type="ORF">BHY08_08070</name>
</gene>
<dbReference type="RefSeq" id="WP_071457384.1">
    <property type="nucleotide sequence ID" value="NZ_CP017267.1"/>
</dbReference>
<dbReference type="GO" id="GO:0000156">
    <property type="term" value="F:phosphorelay response regulator activity"/>
    <property type="evidence" value="ECO:0007669"/>
    <property type="project" value="TreeGrafter"/>
</dbReference>
<dbReference type="SMART" id="SM00448">
    <property type="entry name" value="REC"/>
    <property type="match status" value="1"/>
</dbReference>
<dbReference type="PANTHER" id="PTHR48111:SF43">
    <property type="entry name" value="STAGE 0 SPORULATION PROTEIN A HOMOLOG"/>
    <property type="match status" value="1"/>
</dbReference>
<dbReference type="SMART" id="SM00862">
    <property type="entry name" value="Trans_reg_C"/>
    <property type="match status" value="1"/>
</dbReference>
<feature type="DNA-binding region" description="OmpR/PhoB-type" evidence="7">
    <location>
        <begin position="124"/>
        <end position="224"/>
    </location>
</feature>
<evidence type="ECO:0000256" key="3">
    <source>
        <dbReference type="ARBA" id="ARBA00023015"/>
    </source>
</evidence>
<dbReference type="GO" id="GO:0032993">
    <property type="term" value="C:protein-DNA complex"/>
    <property type="evidence" value="ECO:0007669"/>
    <property type="project" value="TreeGrafter"/>
</dbReference>
<dbReference type="KEGG" id="vte:BHY08_08070"/>
<evidence type="ECO:0000313" key="10">
    <source>
        <dbReference type="EMBL" id="APB31781.1"/>
    </source>
</evidence>
<dbReference type="PROSITE" id="PS50110">
    <property type="entry name" value="RESPONSE_REGULATORY"/>
    <property type="match status" value="1"/>
</dbReference>
<dbReference type="GO" id="GO:0005829">
    <property type="term" value="C:cytosol"/>
    <property type="evidence" value="ECO:0007669"/>
    <property type="project" value="TreeGrafter"/>
</dbReference>
<evidence type="ECO:0000256" key="5">
    <source>
        <dbReference type="ARBA" id="ARBA00023163"/>
    </source>
</evidence>
<dbReference type="Pfam" id="PF00072">
    <property type="entry name" value="Response_reg"/>
    <property type="match status" value="1"/>
</dbReference>
<dbReference type="SUPFAM" id="SSF52172">
    <property type="entry name" value="CheY-like"/>
    <property type="match status" value="1"/>
</dbReference>
<dbReference type="PANTHER" id="PTHR48111">
    <property type="entry name" value="REGULATOR OF RPOS"/>
    <property type="match status" value="1"/>
</dbReference>
<dbReference type="InterPro" id="IPR036388">
    <property type="entry name" value="WH-like_DNA-bd_sf"/>
</dbReference>
<dbReference type="Pfam" id="PF00486">
    <property type="entry name" value="Trans_reg_C"/>
    <property type="match status" value="1"/>
</dbReference>
<dbReference type="PROSITE" id="PS51755">
    <property type="entry name" value="OMPR_PHOB"/>
    <property type="match status" value="1"/>
</dbReference>
<feature type="modified residue" description="4-aspartylphosphate" evidence="6">
    <location>
        <position position="53"/>
    </location>
</feature>
<dbReference type="InterPro" id="IPR011006">
    <property type="entry name" value="CheY-like_superfamily"/>
</dbReference>
<dbReference type="InterPro" id="IPR016032">
    <property type="entry name" value="Sig_transdc_resp-reg_C-effctor"/>
</dbReference>
<dbReference type="Gene3D" id="3.40.50.2300">
    <property type="match status" value="1"/>
</dbReference>
<name>A0A1J0A762_9ENTE</name>
<reference evidence="10 11" key="1">
    <citation type="submission" date="2016-09" db="EMBL/GenBank/DDBJ databases">
        <title>Vagococcus teuberi sp. nov., isolated from the Malian artisanal sour milk fene.</title>
        <authorList>
            <person name="Wullschleger S."/>
            <person name="Seifert C."/>
            <person name="Baumgartner S."/>
            <person name="Lacroix C."/>
            <person name="Bonfoh B."/>
            <person name="Stevens M.J."/>
            <person name="Meile L."/>
        </authorList>
    </citation>
    <scope>NUCLEOTIDE SEQUENCE [LARGE SCALE GENOMIC DNA]</scope>
    <source>
        <strain evidence="10 11">DSM 21459</strain>
    </source>
</reference>
<evidence type="ECO:0000313" key="11">
    <source>
        <dbReference type="Proteomes" id="UP000191200"/>
    </source>
</evidence>
<dbReference type="Gene3D" id="1.10.10.10">
    <property type="entry name" value="Winged helix-like DNA-binding domain superfamily/Winged helix DNA-binding domain"/>
    <property type="match status" value="1"/>
</dbReference>
<dbReference type="EMBL" id="CP017267">
    <property type="protein sequence ID" value="APB31781.1"/>
    <property type="molecule type" value="Genomic_DNA"/>
</dbReference>
<keyword evidence="11" id="KW-1185">Reference proteome</keyword>
<dbReference type="GO" id="GO:0006355">
    <property type="term" value="P:regulation of DNA-templated transcription"/>
    <property type="evidence" value="ECO:0007669"/>
    <property type="project" value="InterPro"/>
</dbReference>
<evidence type="ECO:0000256" key="1">
    <source>
        <dbReference type="ARBA" id="ARBA00022553"/>
    </source>
</evidence>
<dbReference type="InterPro" id="IPR001789">
    <property type="entry name" value="Sig_transdc_resp-reg_receiver"/>
</dbReference>
<feature type="domain" description="OmpR/PhoB-type" evidence="9">
    <location>
        <begin position="124"/>
        <end position="224"/>
    </location>
</feature>
<dbReference type="Proteomes" id="UP000191200">
    <property type="component" value="Chromosome"/>
</dbReference>
<evidence type="ECO:0000256" key="2">
    <source>
        <dbReference type="ARBA" id="ARBA00023012"/>
    </source>
</evidence>
<keyword evidence="2" id="KW-0902">Two-component regulatory system</keyword>
<protein>
    <submittedName>
        <fullName evidence="10">DNA-binding response regulator</fullName>
    </submittedName>
</protein>
<organism evidence="10 11">
    <name type="scientific">Vagococcus teuberi</name>
    <dbReference type="NCBI Taxonomy" id="519472"/>
    <lineage>
        <taxon>Bacteria</taxon>
        <taxon>Bacillati</taxon>
        <taxon>Bacillota</taxon>
        <taxon>Bacilli</taxon>
        <taxon>Lactobacillales</taxon>
        <taxon>Enterococcaceae</taxon>
        <taxon>Vagococcus</taxon>
    </lineage>
</organism>
<dbReference type="InterPro" id="IPR039420">
    <property type="entry name" value="WalR-like"/>
</dbReference>
<dbReference type="InterPro" id="IPR001867">
    <property type="entry name" value="OmpR/PhoB-type_DNA-bd"/>
</dbReference>
<keyword evidence="5" id="KW-0804">Transcription</keyword>
<accession>A0A1J0A762</accession>
<evidence type="ECO:0000256" key="7">
    <source>
        <dbReference type="PROSITE-ProRule" id="PRU01091"/>
    </source>
</evidence>
<evidence type="ECO:0000256" key="4">
    <source>
        <dbReference type="ARBA" id="ARBA00023125"/>
    </source>
</evidence>
<sequence>MNHKIFIVEDDPVISQGLKTHLSQWGYDCVDVDDFEHVLDEILDCQPDMVLMDISLPYYNGFYWCEQIRQISEIPIIFLSSASDNMNMVMAMNMGADDFIAKPFDFSVLVAKIQALLRRSYQFGNVMSYQNGAYQLLFQDNRVKYKNEVVDISPTECKILSLLFQYKNQVVTKEMMMEKLWEGDDFIDSNTLSVNMTRLRKKLSVIQLDDHIQTVKGKGYLLDGLDR</sequence>
<dbReference type="STRING" id="519472.BHY08_08070"/>
<dbReference type="CDD" id="cd00383">
    <property type="entry name" value="trans_reg_C"/>
    <property type="match status" value="1"/>
</dbReference>
<dbReference type="OrthoDB" id="9790442at2"/>
<dbReference type="SUPFAM" id="SSF46894">
    <property type="entry name" value="C-terminal effector domain of the bipartite response regulators"/>
    <property type="match status" value="1"/>
</dbReference>
<evidence type="ECO:0000259" key="8">
    <source>
        <dbReference type="PROSITE" id="PS50110"/>
    </source>
</evidence>
<keyword evidence="3" id="KW-0805">Transcription regulation</keyword>
<evidence type="ECO:0000256" key="6">
    <source>
        <dbReference type="PROSITE-ProRule" id="PRU00169"/>
    </source>
</evidence>
<keyword evidence="1 6" id="KW-0597">Phosphoprotein</keyword>
<keyword evidence="4 7" id="KW-0238">DNA-binding</keyword>
<proteinExistence type="predicted"/>
<dbReference type="GO" id="GO:0000976">
    <property type="term" value="F:transcription cis-regulatory region binding"/>
    <property type="evidence" value="ECO:0007669"/>
    <property type="project" value="TreeGrafter"/>
</dbReference>
<evidence type="ECO:0000259" key="9">
    <source>
        <dbReference type="PROSITE" id="PS51755"/>
    </source>
</evidence>
<feature type="domain" description="Response regulatory" evidence="8">
    <location>
        <begin position="4"/>
        <end position="117"/>
    </location>
</feature>
<dbReference type="AlphaFoldDB" id="A0A1J0A762"/>